<dbReference type="Pfam" id="PF00854">
    <property type="entry name" value="PTR2"/>
    <property type="match status" value="2"/>
</dbReference>
<evidence type="ECO:0000256" key="4">
    <source>
        <dbReference type="ARBA" id="ARBA00022856"/>
    </source>
</evidence>
<evidence type="ECO:0000256" key="6">
    <source>
        <dbReference type="ARBA" id="ARBA00023136"/>
    </source>
</evidence>
<dbReference type="SUPFAM" id="SSF103473">
    <property type="entry name" value="MFS general substrate transporter"/>
    <property type="match status" value="1"/>
</dbReference>
<feature type="transmembrane region" description="Helical" evidence="8">
    <location>
        <begin position="301"/>
        <end position="318"/>
    </location>
</feature>
<evidence type="ECO:0000256" key="3">
    <source>
        <dbReference type="ARBA" id="ARBA00022692"/>
    </source>
</evidence>
<keyword evidence="10" id="KW-1185">Reference proteome</keyword>
<dbReference type="PANTHER" id="PTHR11654">
    <property type="entry name" value="OLIGOPEPTIDE TRANSPORTER-RELATED"/>
    <property type="match status" value="1"/>
</dbReference>
<feature type="transmembrane region" description="Helical" evidence="8">
    <location>
        <begin position="404"/>
        <end position="425"/>
    </location>
</feature>
<feature type="transmembrane region" description="Helical" evidence="8">
    <location>
        <begin position="94"/>
        <end position="116"/>
    </location>
</feature>
<dbReference type="RefSeq" id="WP_379983956.1">
    <property type="nucleotide sequence ID" value="NZ_JADIKD010000011.1"/>
</dbReference>
<comment type="caution">
    <text evidence="9">The sequence shown here is derived from an EMBL/GenBank/DDBJ whole genome shotgun (WGS) entry which is preliminary data.</text>
</comment>
<dbReference type="Proteomes" id="UP001620408">
    <property type="component" value="Unassembled WGS sequence"/>
</dbReference>
<dbReference type="InterPro" id="IPR018456">
    <property type="entry name" value="PTR2_symporter_CS"/>
</dbReference>
<protein>
    <submittedName>
        <fullName evidence="9">MFS transporter</fullName>
    </submittedName>
</protein>
<gene>
    <name evidence="9" type="ORF">ISS97_13115</name>
</gene>
<sequence length="579" mass="62628">MTDTATLAATSVATDLPDELFGHPKGLYVCFFTEMWERFSFYGMKALLALYLIKHHGFSDAESLSVLGAYGGLVYATPVLGGLLADRYLGMRKAVVLGGVLLCLGHLGMAVEGHAATIGADGTVHRDLFALSVFYLSLALIISGVGFLKPNISTVVGKLYPEDDPRLDSGFTLFYAGINVGALFSALICGYLGDRFGWGYGFGAAGIGMLAGLTVFLTGQKYLQGHAEPPNPEALRRRLLGPLNVEWTIYLCAALALPVLWALMQLGSAVLWLQLLTMAAWLSWLGWYVTTRCTPVQRQQMLACVFFVAICLLFFALYEQTYGSWVLFNDRMLTKDLFPSLVIREGHPVPWSILPLLLSPFVVAAALRMRAGPMPTFLLGGLTLLGTVLIVRDCIVLPQSASSLTYLGALFIVLLSPIMAWLWPFLERHGMNPSKPVKSAIGLAFAGLAFLPLIAGNQTVGADGLGSVWWIVLAYLLIEIGEVALSPIGLSAVTQLSVPQVAGLMMGAWWLGTSFSEQLASIFGKFAALDIPADGRIDMVVAQAKYGELFQHMVWLGLGAAVVALVLTPVVRRWMHGVR</sequence>
<feature type="transmembrane region" description="Helical" evidence="8">
    <location>
        <begin position="374"/>
        <end position="392"/>
    </location>
</feature>
<evidence type="ECO:0000256" key="7">
    <source>
        <dbReference type="RuleBase" id="RU003755"/>
    </source>
</evidence>
<dbReference type="PROSITE" id="PS01022">
    <property type="entry name" value="PTR2_1"/>
    <property type="match status" value="1"/>
</dbReference>
<feature type="transmembrane region" description="Helical" evidence="8">
    <location>
        <begin position="239"/>
        <end position="263"/>
    </location>
</feature>
<keyword evidence="3 7" id="KW-0812">Transmembrane</keyword>
<dbReference type="CDD" id="cd17346">
    <property type="entry name" value="MFS_DtpA_like"/>
    <property type="match status" value="1"/>
</dbReference>
<feature type="transmembrane region" description="Helical" evidence="8">
    <location>
        <begin position="64"/>
        <end position="85"/>
    </location>
</feature>
<evidence type="ECO:0000256" key="2">
    <source>
        <dbReference type="ARBA" id="ARBA00005982"/>
    </source>
</evidence>
<dbReference type="PROSITE" id="PS01023">
    <property type="entry name" value="PTR2_2"/>
    <property type="match status" value="1"/>
</dbReference>
<feature type="transmembrane region" description="Helical" evidence="8">
    <location>
        <begin position="169"/>
        <end position="193"/>
    </location>
</feature>
<keyword evidence="5 8" id="KW-1133">Transmembrane helix</keyword>
<evidence type="ECO:0000256" key="5">
    <source>
        <dbReference type="ARBA" id="ARBA00022989"/>
    </source>
</evidence>
<dbReference type="NCBIfam" id="TIGR00924">
    <property type="entry name" value="yjdL_sub1_fam"/>
    <property type="match status" value="1"/>
</dbReference>
<keyword evidence="4" id="KW-0653">Protein transport</keyword>
<dbReference type="InterPro" id="IPR005279">
    <property type="entry name" value="Dipep/tripep_permease"/>
</dbReference>
<evidence type="ECO:0000256" key="8">
    <source>
        <dbReference type="SAM" id="Phobius"/>
    </source>
</evidence>
<organism evidence="9 10">
    <name type="scientific">Dyella koreensis</name>
    <dbReference type="NCBI Taxonomy" id="311235"/>
    <lineage>
        <taxon>Bacteria</taxon>
        <taxon>Pseudomonadati</taxon>
        <taxon>Pseudomonadota</taxon>
        <taxon>Gammaproteobacteria</taxon>
        <taxon>Lysobacterales</taxon>
        <taxon>Rhodanobacteraceae</taxon>
        <taxon>Dyella</taxon>
    </lineage>
</organism>
<keyword evidence="4" id="KW-0571">Peptide transport</keyword>
<evidence type="ECO:0000256" key="1">
    <source>
        <dbReference type="ARBA" id="ARBA00004141"/>
    </source>
</evidence>
<feature type="transmembrane region" description="Helical" evidence="8">
    <location>
        <begin position="553"/>
        <end position="571"/>
    </location>
</feature>
<keyword evidence="7" id="KW-0813">Transport</keyword>
<evidence type="ECO:0000313" key="9">
    <source>
        <dbReference type="EMBL" id="MFK2918205.1"/>
    </source>
</evidence>
<feature type="transmembrane region" description="Helical" evidence="8">
    <location>
        <begin position="437"/>
        <end position="455"/>
    </location>
</feature>
<comment type="similarity">
    <text evidence="2 7">Belongs to the major facilitator superfamily. Proton-dependent oligopeptide transporter (POT/PTR) (TC 2.A.17) family.</text>
</comment>
<feature type="transmembrane region" description="Helical" evidence="8">
    <location>
        <begin position="467"/>
        <end position="485"/>
    </location>
</feature>
<dbReference type="InterPro" id="IPR000109">
    <property type="entry name" value="POT_fam"/>
</dbReference>
<feature type="transmembrane region" description="Helical" evidence="8">
    <location>
        <begin position="269"/>
        <end position="289"/>
    </location>
</feature>
<feature type="transmembrane region" description="Helical" evidence="8">
    <location>
        <begin position="128"/>
        <end position="148"/>
    </location>
</feature>
<dbReference type="EMBL" id="JADIKD010000011">
    <property type="protein sequence ID" value="MFK2918205.1"/>
    <property type="molecule type" value="Genomic_DNA"/>
</dbReference>
<keyword evidence="6 8" id="KW-0472">Membrane</keyword>
<dbReference type="Gene3D" id="1.20.1250.20">
    <property type="entry name" value="MFS general substrate transporter like domains"/>
    <property type="match status" value="2"/>
</dbReference>
<comment type="subcellular location">
    <subcellularLocation>
        <location evidence="1 7">Membrane</location>
        <topology evidence="1 7">Multi-pass membrane protein</topology>
    </subcellularLocation>
</comment>
<evidence type="ECO:0000313" key="10">
    <source>
        <dbReference type="Proteomes" id="UP001620408"/>
    </source>
</evidence>
<feature type="transmembrane region" description="Helical" evidence="8">
    <location>
        <begin position="199"/>
        <end position="218"/>
    </location>
</feature>
<proteinExistence type="inferred from homology"/>
<reference evidence="9 10" key="1">
    <citation type="submission" date="2020-10" db="EMBL/GenBank/DDBJ databases">
        <title>Phylogeny of dyella-like bacteria.</title>
        <authorList>
            <person name="Fu J."/>
        </authorList>
    </citation>
    <scope>NUCLEOTIDE SEQUENCE [LARGE SCALE GENOMIC DNA]</scope>
    <source>
        <strain evidence="9 10">BB4</strain>
    </source>
</reference>
<dbReference type="InterPro" id="IPR036259">
    <property type="entry name" value="MFS_trans_sf"/>
</dbReference>
<accession>A0ABW8K5N3</accession>
<name>A0ABW8K5N3_9GAMM</name>